<feature type="domain" description="Daxx histone-binding" evidence="2">
    <location>
        <begin position="2"/>
        <end position="72"/>
    </location>
</feature>
<evidence type="ECO:0000256" key="1">
    <source>
        <dbReference type="SAM" id="MobiDB-lite"/>
    </source>
</evidence>
<dbReference type="Proteomes" id="UP000272942">
    <property type="component" value="Unassembled WGS sequence"/>
</dbReference>
<gene>
    <name evidence="3" type="ORF">ECPE_LOCUS6125</name>
</gene>
<feature type="region of interest" description="Disordered" evidence="1">
    <location>
        <begin position="345"/>
        <end position="386"/>
    </location>
</feature>
<sequence>MDLAREVFIEVGHMLKKRRQADLLHDFGCYLTDELREDDDPTYSDPNLRRKLAENRHLGEAKLNSVFDKFVQLQQCEQPGLNETMQNDKSMKRCSSDTSGSDHITKRSRVDSDSASDSESGKSSDYEVVSLSSDSDEPNQTESTPQVNEPQSSPVSSTASDSTGESCTIVPDHQLVSHQSNPSPIDRTGAISGVDLAEPVIHLSDDDDDVHISPDSCAIVPVSAPSPNPIPRKSPIILTSVLNDLPRFRPFRPGFQPRIANVYPVVQETRSLTVTQRCNVGPSGVQTAVYRQEAMTSRFMCPSFANPSGNSLLSSTVCISSTRSLSAEPPFRPGMFYPFTRPTQSYQHRTTTSIVTTDTNNTGNSNRRNSNMTSSQVDCSDPIVLD</sequence>
<feature type="compositionally biased region" description="Low complexity" evidence="1">
    <location>
        <begin position="152"/>
        <end position="162"/>
    </location>
</feature>
<protein>
    <submittedName>
        <fullName evidence="5">LisH domain-containing protein</fullName>
    </submittedName>
</protein>
<dbReference type="EMBL" id="UZAN01043065">
    <property type="protein sequence ID" value="VDP77468.1"/>
    <property type="molecule type" value="Genomic_DNA"/>
</dbReference>
<proteinExistence type="predicted"/>
<dbReference type="InterPro" id="IPR046378">
    <property type="entry name" value="DAXX_histone-bd"/>
</dbReference>
<dbReference type="Gene3D" id="1.20.58.2170">
    <property type="match status" value="1"/>
</dbReference>
<feature type="compositionally biased region" description="Polar residues" evidence="1">
    <location>
        <begin position="140"/>
        <end position="151"/>
    </location>
</feature>
<evidence type="ECO:0000313" key="4">
    <source>
        <dbReference type="Proteomes" id="UP000272942"/>
    </source>
</evidence>
<dbReference type="InterPro" id="IPR046426">
    <property type="entry name" value="DAXX_histone-bd_sf"/>
</dbReference>
<dbReference type="Pfam" id="PF20920">
    <property type="entry name" value="DAXX_hist_bd"/>
    <property type="match status" value="1"/>
</dbReference>
<accession>A0A183AGP0</accession>
<feature type="compositionally biased region" description="Low complexity" evidence="1">
    <location>
        <begin position="350"/>
        <end position="375"/>
    </location>
</feature>
<evidence type="ECO:0000259" key="2">
    <source>
        <dbReference type="Pfam" id="PF20920"/>
    </source>
</evidence>
<feature type="compositionally biased region" description="Basic and acidic residues" evidence="1">
    <location>
        <begin position="103"/>
        <end position="112"/>
    </location>
</feature>
<organism evidence="5">
    <name type="scientific">Echinostoma caproni</name>
    <dbReference type="NCBI Taxonomy" id="27848"/>
    <lineage>
        <taxon>Eukaryota</taxon>
        <taxon>Metazoa</taxon>
        <taxon>Spiralia</taxon>
        <taxon>Lophotrochozoa</taxon>
        <taxon>Platyhelminthes</taxon>
        <taxon>Trematoda</taxon>
        <taxon>Digenea</taxon>
        <taxon>Plagiorchiida</taxon>
        <taxon>Echinostomata</taxon>
        <taxon>Echinostomatoidea</taxon>
        <taxon>Echinostomatidae</taxon>
        <taxon>Echinostoma</taxon>
    </lineage>
</organism>
<evidence type="ECO:0000313" key="3">
    <source>
        <dbReference type="EMBL" id="VDP77468.1"/>
    </source>
</evidence>
<reference evidence="3 4" key="2">
    <citation type="submission" date="2018-11" db="EMBL/GenBank/DDBJ databases">
        <authorList>
            <consortium name="Pathogen Informatics"/>
        </authorList>
    </citation>
    <scope>NUCLEOTIDE SEQUENCE [LARGE SCALE GENOMIC DNA]</scope>
    <source>
        <strain evidence="3 4">Egypt</strain>
    </source>
</reference>
<dbReference type="AlphaFoldDB" id="A0A183AGP0"/>
<feature type="region of interest" description="Disordered" evidence="1">
    <location>
        <begin position="81"/>
        <end position="167"/>
    </location>
</feature>
<dbReference type="OrthoDB" id="7492809at2759"/>
<name>A0A183AGP0_9TREM</name>
<evidence type="ECO:0000313" key="5">
    <source>
        <dbReference type="WBParaSite" id="ECPE_0000613801-mRNA-1"/>
    </source>
</evidence>
<dbReference type="GO" id="GO:0042393">
    <property type="term" value="F:histone binding"/>
    <property type="evidence" value="ECO:0007669"/>
    <property type="project" value="InterPro"/>
</dbReference>
<keyword evidence="4" id="KW-1185">Reference proteome</keyword>
<reference evidence="5" key="1">
    <citation type="submission" date="2016-06" db="UniProtKB">
        <authorList>
            <consortium name="WormBaseParasite"/>
        </authorList>
    </citation>
    <scope>IDENTIFICATION</scope>
</reference>
<dbReference type="WBParaSite" id="ECPE_0000613801-mRNA-1">
    <property type="protein sequence ID" value="ECPE_0000613801-mRNA-1"/>
    <property type="gene ID" value="ECPE_0000613801"/>
</dbReference>